<dbReference type="PANTHER" id="PTHR11203">
    <property type="entry name" value="CLEAVAGE AND POLYADENYLATION SPECIFICITY FACTOR FAMILY MEMBER"/>
    <property type="match status" value="1"/>
</dbReference>
<reference evidence="6" key="1">
    <citation type="submission" date="2016-11" db="EMBL/GenBank/DDBJ databases">
        <authorList>
            <person name="Varghese N."/>
            <person name="Submissions S."/>
        </authorList>
    </citation>
    <scope>NUCLEOTIDE SEQUENCE [LARGE SCALE GENOMIC DNA]</scope>
    <source>
        <strain evidence="6">DSM 13643</strain>
    </source>
</reference>
<dbReference type="SMART" id="SM01027">
    <property type="entry name" value="Beta-Casp"/>
    <property type="match status" value="1"/>
</dbReference>
<evidence type="ECO:0000256" key="1">
    <source>
        <dbReference type="ARBA" id="ARBA00022801"/>
    </source>
</evidence>
<name>A0A1M5VBW4_9FIRM</name>
<dbReference type="AlphaFoldDB" id="A0A1M5VBW4"/>
<keyword evidence="2" id="KW-0175">Coiled coil</keyword>
<dbReference type="Pfam" id="PF07521">
    <property type="entry name" value="RMMBL"/>
    <property type="match status" value="1"/>
</dbReference>
<evidence type="ECO:0000313" key="5">
    <source>
        <dbReference type="EMBL" id="SHH72730.1"/>
    </source>
</evidence>
<dbReference type="SUPFAM" id="SSF56281">
    <property type="entry name" value="Metallo-hydrolase/oxidoreductase"/>
    <property type="match status" value="1"/>
</dbReference>
<evidence type="ECO:0000313" key="6">
    <source>
        <dbReference type="Proteomes" id="UP000183967"/>
    </source>
</evidence>
<dbReference type="InterPro" id="IPR022712">
    <property type="entry name" value="Beta_Casp"/>
</dbReference>
<dbReference type="OrthoDB" id="9803916at2"/>
<feature type="domain" description="Metallo-beta-lactamase" evidence="3">
    <location>
        <begin position="13"/>
        <end position="248"/>
    </location>
</feature>
<protein>
    <submittedName>
        <fullName evidence="5">Metallo-beta-lactamase family protein</fullName>
    </submittedName>
</protein>
<evidence type="ECO:0000256" key="2">
    <source>
        <dbReference type="SAM" id="Coils"/>
    </source>
</evidence>
<dbReference type="CDD" id="cd16295">
    <property type="entry name" value="TTHA0252-CPSF-like_MBL-fold"/>
    <property type="match status" value="1"/>
</dbReference>
<dbReference type="GO" id="GO:0004521">
    <property type="term" value="F:RNA endonuclease activity"/>
    <property type="evidence" value="ECO:0007669"/>
    <property type="project" value="TreeGrafter"/>
</dbReference>
<dbReference type="Gene3D" id="3.60.15.10">
    <property type="entry name" value="Ribonuclease Z/Hydroxyacylglutathione hydrolase-like"/>
    <property type="match status" value="1"/>
</dbReference>
<dbReference type="InterPro" id="IPR001279">
    <property type="entry name" value="Metallo-B-lactamas"/>
</dbReference>
<dbReference type="Pfam" id="PF10996">
    <property type="entry name" value="Beta-Casp"/>
    <property type="match status" value="1"/>
</dbReference>
<keyword evidence="6" id="KW-1185">Reference proteome</keyword>
<dbReference type="SMART" id="SM00849">
    <property type="entry name" value="Lactamase_B"/>
    <property type="match status" value="1"/>
</dbReference>
<dbReference type="EMBL" id="FQXO01000055">
    <property type="protein sequence ID" value="SHH72730.1"/>
    <property type="molecule type" value="Genomic_DNA"/>
</dbReference>
<dbReference type="RefSeq" id="WP_073197180.1">
    <property type="nucleotide sequence ID" value="NZ_FQXO01000055.1"/>
</dbReference>
<organism evidence="5 6">
    <name type="scientific">Caloranaerobacter azorensis DSM 13643</name>
    <dbReference type="NCBI Taxonomy" id="1121264"/>
    <lineage>
        <taxon>Bacteria</taxon>
        <taxon>Bacillati</taxon>
        <taxon>Bacillota</taxon>
        <taxon>Tissierellia</taxon>
        <taxon>Tissierellales</taxon>
        <taxon>Thermohalobacteraceae</taxon>
        <taxon>Caloranaerobacter</taxon>
    </lineage>
</organism>
<dbReference type="InterPro" id="IPR011108">
    <property type="entry name" value="RMMBL"/>
</dbReference>
<feature type="domain" description="Beta-Casp" evidence="4">
    <location>
        <begin position="253"/>
        <end position="382"/>
    </location>
</feature>
<accession>A0A1M5VBW4</accession>
<dbReference type="Gene3D" id="3.40.50.10890">
    <property type="match status" value="1"/>
</dbReference>
<dbReference type="Proteomes" id="UP000183967">
    <property type="component" value="Unassembled WGS sequence"/>
</dbReference>
<evidence type="ECO:0000259" key="3">
    <source>
        <dbReference type="SMART" id="SM00849"/>
    </source>
</evidence>
<dbReference type="GO" id="GO:0016787">
    <property type="term" value="F:hydrolase activity"/>
    <property type="evidence" value="ECO:0007669"/>
    <property type="project" value="UniProtKB-KW"/>
</dbReference>
<evidence type="ECO:0000259" key="4">
    <source>
        <dbReference type="SMART" id="SM01027"/>
    </source>
</evidence>
<dbReference type="InterPro" id="IPR036866">
    <property type="entry name" value="RibonucZ/Hydroxyglut_hydro"/>
</dbReference>
<keyword evidence="1" id="KW-0378">Hydrolase</keyword>
<dbReference type="Pfam" id="PF16661">
    <property type="entry name" value="Lactamase_B_6"/>
    <property type="match status" value="1"/>
</dbReference>
<gene>
    <name evidence="5" type="ORF">SAMN02745135_01855</name>
</gene>
<proteinExistence type="predicted"/>
<dbReference type="PANTHER" id="PTHR11203:SF37">
    <property type="entry name" value="INTEGRATOR COMPLEX SUBUNIT 11"/>
    <property type="match status" value="1"/>
</dbReference>
<sequence length="543" mass="62456">MKIHFYGAAEVVTGSNHLITTDKYKILIDCGMFQGSEELEKLNFKDFEYNPSEIDFVLLSHAHIDHSGRIPKLVKEGFKGKIICTKATYDLCKIMLLDSGHIQESDTKWLNRKRIRAGKAPISPLYTAEDANISLNYFKPVLYNQKINLNEDIQVRFRDAGHLLGSSIIELWITENNKTIKIVYSGDLGMKNKPILRNPELIEEADYLIIESTYGDRLHESVAERTNKLIEIIDKTVSRGGTVIIPSFAVGRTQELIYELNNYYENLDIIETYKKIPIYIDSPMAVSATQVFKDNPYCFDDEAKKLILSGDNPFEFENLHFVNDQKESMRLNEYNYPKVIISASGMCTAGRIRHHLKHNLWKKENSVIFVGYQAEGTLGRMLKDGVKKVKILGEEISVLAEIYSIEGFSGHADQKGLMDWLKGFKKFPEKVFVVHGEEQSAKKLAELIKETYKVDTIIPNMGYIYEFKDNEAKVYHGEILEPLKKKENIKKELQEVYDQFETLIANTEKIIDEEILKKDYDKLKNRLIELQQKLLDISILLGN</sequence>
<dbReference type="InterPro" id="IPR050698">
    <property type="entry name" value="MBL"/>
</dbReference>
<feature type="coiled-coil region" evidence="2">
    <location>
        <begin position="483"/>
        <end position="540"/>
    </location>
</feature>